<protein>
    <recommendedName>
        <fullName evidence="11">VHS domain-containing protein</fullName>
    </recommendedName>
</protein>
<dbReference type="GO" id="GO:0043130">
    <property type="term" value="F:ubiquitin binding"/>
    <property type="evidence" value="ECO:0007669"/>
    <property type="project" value="InterPro"/>
</dbReference>
<reference evidence="9 10" key="1">
    <citation type="journal article" date="2018" name="Sci. Rep.">
        <title>Raphidocelis subcapitata (=Pseudokirchneriella subcapitata) provides an insight into genome evolution and environmental adaptations in the Sphaeropleales.</title>
        <authorList>
            <person name="Suzuki S."/>
            <person name="Yamaguchi H."/>
            <person name="Nakajima N."/>
            <person name="Kawachi M."/>
        </authorList>
    </citation>
    <scope>NUCLEOTIDE SEQUENCE [LARGE SCALE GENOMIC DNA]</scope>
    <source>
        <strain evidence="9 10">NIES-35</strain>
    </source>
</reference>
<evidence type="ECO:0008006" key="11">
    <source>
        <dbReference type="Google" id="ProtNLM"/>
    </source>
</evidence>
<evidence type="ECO:0000256" key="3">
    <source>
        <dbReference type="ARBA" id="ARBA00022448"/>
    </source>
</evidence>
<feature type="compositionally biased region" description="Pro residues" evidence="6">
    <location>
        <begin position="283"/>
        <end position="295"/>
    </location>
</feature>
<dbReference type="InterPro" id="IPR008942">
    <property type="entry name" value="ENTH_VHS"/>
</dbReference>
<dbReference type="Proteomes" id="UP000247498">
    <property type="component" value="Unassembled WGS sequence"/>
</dbReference>
<dbReference type="STRING" id="307507.A0A2V0PNS7"/>
<dbReference type="EMBL" id="BDRX01000173">
    <property type="protein sequence ID" value="GBF99783.1"/>
    <property type="molecule type" value="Genomic_DNA"/>
</dbReference>
<feature type="region of interest" description="Disordered" evidence="6">
    <location>
        <begin position="169"/>
        <end position="200"/>
    </location>
</feature>
<dbReference type="CDD" id="cd03561">
    <property type="entry name" value="VHS"/>
    <property type="match status" value="1"/>
</dbReference>
<evidence type="ECO:0000256" key="4">
    <source>
        <dbReference type="ARBA" id="ARBA00022927"/>
    </source>
</evidence>
<feature type="compositionally biased region" description="Low complexity" evidence="6">
    <location>
        <begin position="187"/>
        <end position="200"/>
    </location>
</feature>
<dbReference type="InterPro" id="IPR044836">
    <property type="entry name" value="TOL_plant"/>
</dbReference>
<dbReference type="GO" id="GO:0016020">
    <property type="term" value="C:membrane"/>
    <property type="evidence" value="ECO:0007669"/>
    <property type="project" value="UniProtKB-SubCell"/>
</dbReference>
<feature type="compositionally biased region" description="Pro residues" evidence="6">
    <location>
        <begin position="176"/>
        <end position="186"/>
    </location>
</feature>
<proteinExistence type="inferred from homology"/>
<dbReference type="GO" id="GO:0043328">
    <property type="term" value="P:protein transport to vacuole involved in ubiquitin-dependent protein catabolic process via the multivesicular body sorting pathway"/>
    <property type="evidence" value="ECO:0007669"/>
    <property type="project" value="InterPro"/>
</dbReference>
<sequence>MDLLKEWKGKIKETFKDVVGELDPAEKRLSDAVERATAPTLPGPDLALNLAIADEVNANPSIAVDAVTRAIRRAFLKPNTQVQLLALALLEMVVKNALPAFFQHLATSELYAELLRVGDPTRRWDAEVRDRVLCLVEDWGRGLPLHAFKEGYEGLVDRGVDFPVRQLPDSDGVPYYTPPELSPQPQPYQQQQPQAYGAPPAMAPGAAYAVPGAGYAVPGGGGPLIGPDVSAEDAAAIRAAMAEMEAEAAAAGGPAPGAAGSALGAGALGAQQLLQAAGAPGPAAAPAPAPAPGLPALPRDPESLRTAVSVAANSAELLAEMLAPITAAAASGGDASGVREAFVTDLADQCYRHRSVLAEAIPFCEDEELLSAALAANDDLSRALRRFEELSGTARPPAPASRGPASSGGGAGPAFAGGAAAGAAPALAATFSLLDEGEEEEAPELLTNRTGLGLGAPAAPAAVGAPAPLIDLGGEEHAAAPAAAAASGSGARAAAASTSAAADVGEGLSRLGLSEGGSAGAAAKPAQP</sequence>
<keyword evidence="3" id="KW-0813">Transport</keyword>
<dbReference type="GO" id="GO:0035091">
    <property type="term" value="F:phosphatidylinositol binding"/>
    <property type="evidence" value="ECO:0007669"/>
    <property type="project" value="InterPro"/>
</dbReference>
<dbReference type="PANTHER" id="PTHR45898:SF4">
    <property type="entry name" value="TARGET OF MYB PROTEIN 1"/>
    <property type="match status" value="1"/>
</dbReference>
<dbReference type="GO" id="GO:0005737">
    <property type="term" value="C:cytoplasm"/>
    <property type="evidence" value="ECO:0007669"/>
    <property type="project" value="UniProtKB-ARBA"/>
</dbReference>
<accession>A0A2V0PNS7</accession>
<dbReference type="Pfam" id="PF03127">
    <property type="entry name" value="GAT"/>
    <property type="match status" value="1"/>
</dbReference>
<dbReference type="PANTHER" id="PTHR45898">
    <property type="entry name" value="TOM1-LIKE PROTEIN"/>
    <property type="match status" value="1"/>
</dbReference>
<dbReference type="InterPro" id="IPR004152">
    <property type="entry name" value="GAT_dom"/>
</dbReference>
<feature type="domain" description="GAT" evidence="8">
    <location>
        <begin position="299"/>
        <end position="392"/>
    </location>
</feature>
<evidence type="ECO:0000259" key="7">
    <source>
        <dbReference type="PROSITE" id="PS50179"/>
    </source>
</evidence>
<dbReference type="InterPro" id="IPR002014">
    <property type="entry name" value="VHS_dom"/>
</dbReference>
<dbReference type="Gene3D" id="1.25.40.90">
    <property type="match status" value="1"/>
</dbReference>
<dbReference type="FunCoup" id="A0A2V0PNS7">
    <property type="interactions" value="711"/>
</dbReference>
<comment type="subcellular location">
    <subcellularLocation>
        <location evidence="1">Membrane</location>
        <topology evidence="1">Peripheral membrane protein</topology>
    </subcellularLocation>
</comment>
<dbReference type="OrthoDB" id="2018246at2759"/>
<evidence type="ECO:0000256" key="2">
    <source>
        <dbReference type="ARBA" id="ARBA00007708"/>
    </source>
</evidence>
<evidence type="ECO:0000256" key="1">
    <source>
        <dbReference type="ARBA" id="ARBA00004170"/>
    </source>
</evidence>
<dbReference type="Gene3D" id="1.20.58.160">
    <property type="match status" value="1"/>
</dbReference>
<feature type="region of interest" description="Disordered" evidence="6">
    <location>
        <begin position="279"/>
        <end position="300"/>
    </location>
</feature>
<evidence type="ECO:0000256" key="5">
    <source>
        <dbReference type="ARBA" id="ARBA00023136"/>
    </source>
</evidence>
<comment type="caution">
    <text evidence="9">The sequence shown here is derived from an EMBL/GenBank/DDBJ whole genome shotgun (WGS) entry which is preliminary data.</text>
</comment>
<dbReference type="Pfam" id="PF00790">
    <property type="entry name" value="VHS"/>
    <property type="match status" value="1"/>
</dbReference>
<evidence type="ECO:0000313" key="9">
    <source>
        <dbReference type="EMBL" id="GBF99783.1"/>
    </source>
</evidence>
<dbReference type="SMART" id="SM00288">
    <property type="entry name" value="VHS"/>
    <property type="match status" value="1"/>
</dbReference>
<feature type="region of interest" description="Disordered" evidence="6">
    <location>
        <begin position="509"/>
        <end position="528"/>
    </location>
</feature>
<feature type="compositionally biased region" description="Low complexity" evidence="6">
    <location>
        <begin position="391"/>
        <end position="405"/>
    </location>
</feature>
<dbReference type="InterPro" id="IPR038425">
    <property type="entry name" value="GAT_sf"/>
</dbReference>
<dbReference type="PROSITE" id="PS50909">
    <property type="entry name" value="GAT"/>
    <property type="match status" value="1"/>
</dbReference>
<dbReference type="PROSITE" id="PS50179">
    <property type="entry name" value="VHS"/>
    <property type="match status" value="1"/>
</dbReference>
<evidence type="ECO:0000313" key="10">
    <source>
        <dbReference type="Proteomes" id="UP000247498"/>
    </source>
</evidence>
<dbReference type="SUPFAM" id="SSF89009">
    <property type="entry name" value="GAT-like domain"/>
    <property type="match status" value="1"/>
</dbReference>
<evidence type="ECO:0000256" key="6">
    <source>
        <dbReference type="SAM" id="MobiDB-lite"/>
    </source>
</evidence>
<keyword evidence="5" id="KW-0472">Membrane</keyword>
<dbReference type="AlphaFoldDB" id="A0A2V0PNS7"/>
<dbReference type="InParanoid" id="A0A2V0PNS7"/>
<gene>
    <name evidence="9" type="ORF">Rsub_12223</name>
</gene>
<feature type="domain" description="VHS" evidence="7">
    <location>
        <begin position="36"/>
        <end position="163"/>
    </location>
</feature>
<keyword evidence="10" id="KW-1185">Reference proteome</keyword>
<organism evidence="9 10">
    <name type="scientific">Raphidocelis subcapitata</name>
    <dbReference type="NCBI Taxonomy" id="307507"/>
    <lineage>
        <taxon>Eukaryota</taxon>
        <taxon>Viridiplantae</taxon>
        <taxon>Chlorophyta</taxon>
        <taxon>core chlorophytes</taxon>
        <taxon>Chlorophyceae</taxon>
        <taxon>CS clade</taxon>
        <taxon>Sphaeropleales</taxon>
        <taxon>Selenastraceae</taxon>
        <taxon>Raphidocelis</taxon>
    </lineage>
</organism>
<evidence type="ECO:0000259" key="8">
    <source>
        <dbReference type="PROSITE" id="PS50909"/>
    </source>
</evidence>
<keyword evidence="4" id="KW-0653">Protein transport</keyword>
<name>A0A2V0PNS7_9CHLO</name>
<feature type="region of interest" description="Disordered" evidence="6">
    <location>
        <begin position="391"/>
        <end position="412"/>
    </location>
</feature>
<dbReference type="SUPFAM" id="SSF48464">
    <property type="entry name" value="ENTH/VHS domain"/>
    <property type="match status" value="1"/>
</dbReference>
<comment type="similarity">
    <text evidence="2">Belongs to the TOM1 family.</text>
</comment>